<dbReference type="AlphaFoldDB" id="A0A1L9R5J9"/>
<feature type="signal peptide" evidence="1">
    <location>
        <begin position="1"/>
        <end position="18"/>
    </location>
</feature>
<gene>
    <name evidence="2" type="ORF">ASPWEDRAFT_176870</name>
</gene>
<dbReference type="Proteomes" id="UP000184383">
    <property type="component" value="Unassembled WGS sequence"/>
</dbReference>
<reference evidence="3" key="1">
    <citation type="journal article" date="2017" name="Genome Biol.">
        <title>Comparative genomics reveals high biological diversity and specific adaptations in the industrially and medically important fungal genus Aspergillus.</title>
        <authorList>
            <person name="de Vries R.P."/>
            <person name="Riley R."/>
            <person name="Wiebenga A."/>
            <person name="Aguilar-Osorio G."/>
            <person name="Amillis S."/>
            <person name="Uchima C.A."/>
            <person name="Anderluh G."/>
            <person name="Asadollahi M."/>
            <person name="Askin M."/>
            <person name="Barry K."/>
            <person name="Battaglia E."/>
            <person name="Bayram O."/>
            <person name="Benocci T."/>
            <person name="Braus-Stromeyer S.A."/>
            <person name="Caldana C."/>
            <person name="Canovas D."/>
            <person name="Cerqueira G.C."/>
            <person name="Chen F."/>
            <person name="Chen W."/>
            <person name="Choi C."/>
            <person name="Clum A."/>
            <person name="Dos Santos R.A."/>
            <person name="Damasio A.R."/>
            <person name="Diallinas G."/>
            <person name="Emri T."/>
            <person name="Fekete E."/>
            <person name="Flipphi M."/>
            <person name="Freyberg S."/>
            <person name="Gallo A."/>
            <person name="Gournas C."/>
            <person name="Habgood R."/>
            <person name="Hainaut M."/>
            <person name="Harispe M.L."/>
            <person name="Henrissat B."/>
            <person name="Hilden K.S."/>
            <person name="Hope R."/>
            <person name="Hossain A."/>
            <person name="Karabika E."/>
            <person name="Karaffa L."/>
            <person name="Karanyi Z."/>
            <person name="Krasevec N."/>
            <person name="Kuo A."/>
            <person name="Kusch H."/>
            <person name="LaButti K."/>
            <person name="Lagendijk E.L."/>
            <person name="Lapidus A."/>
            <person name="Levasseur A."/>
            <person name="Lindquist E."/>
            <person name="Lipzen A."/>
            <person name="Logrieco A.F."/>
            <person name="MacCabe A."/>
            <person name="Maekelae M.R."/>
            <person name="Malavazi I."/>
            <person name="Melin P."/>
            <person name="Meyer V."/>
            <person name="Mielnichuk N."/>
            <person name="Miskei M."/>
            <person name="Molnar A.P."/>
            <person name="Mule G."/>
            <person name="Ngan C.Y."/>
            <person name="Orejas M."/>
            <person name="Orosz E."/>
            <person name="Ouedraogo J.P."/>
            <person name="Overkamp K.M."/>
            <person name="Park H.-S."/>
            <person name="Perrone G."/>
            <person name="Piumi F."/>
            <person name="Punt P.J."/>
            <person name="Ram A.F."/>
            <person name="Ramon A."/>
            <person name="Rauscher S."/>
            <person name="Record E."/>
            <person name="Riano-Pachon D.M."/>
            <person name="Robert V."/>
            <person name="Roehrig J."/>
            <person name="Ruller R."/>
            <person name="Salamov A."/>
            <person name="Salih N.S."/>
            <person name="Samson R.A."/>
            <person name="Sandor E."/>
            <person name="Sanguinetti M."/>
            <person name="Schuetze T."/>
            <person name="Sepcic K."/>
            <person name="Shelest E."/>
            <person name="Sherlock G."/>
            <person name="Sophianopoulou V."/>
            <person name="Squina F.M."/>
            <person name="Sun H."/>
            <person name="Susca A."/>
            <person name="Todd R.B."/>
            <person name="Tsang A."/>
            <person name="Unkles S.E."/>
            <person name="van de Wiele N."/>
            <person name="van Rossen-Uffink D."/>
            <person name="Oliveira J.V."/>
            <person name="Vesth T.C."/>
            <person name="Visser J."/>
            <person name="Yu J.-H."/>
            <person name="Zhou M."/>
            <person name="Andersen M.R."/>
            <person name="Archer D.B."/>
            <person name="Baker S.E."/>
            <person name="Benoit I."/>
            <person name="Brakhage A.A."/>
            <person name="Braus G.H."/>
            <person name="Fischer R."/>
            <person name="Frisvad J.C."/>
            <person name="Goldman G.H."/>
            <person name="Houbraken J."/>
            <person name="Oakley B."/>
            <person name="Pocsi I."/>
            <person name="Scazzocchio C."/>
            <person name="Seiboth B."/>
            <person name="vanKuyk P.A."/>
            <person name="Wortman J."/>
            <person name="Dyer P.S."/>
            <person name="Grigoriev I.V."/>
        </authorList>
    </citation>
    <scope>NUCLEOTIDE SEQUENCE [LARGE SCALE GENOMIC DNA]</scope>
    <source>
        <strain evidence="3">DTO 134E9</strain>
    </source>
</reference>
<dbReference type="GeneID" id="63747418"/>
<dbReference type="OrthoDB" id="4440815at2759"/>
<keyword evidence="3" id="KW-1185">Reference proteome</keyword>
<protein>
    <submittedName>
        <fullName evidence="2">Uncharacterized protein</fullName>
    </submittedName>
</protein>
<organism evidence="2 3">
    <name type="scientific">Aspergillus wentii DTO 134E9</name>
    <dbReference type="NCBI Taxonomy" id="1073089"/>
    <lineage>
        <taxon>Eukaryota</taxon>
        <taxon>Fungi</taxon>
        <taxon>Dikarya</taxon>
        <taxon>Ascomycota</taxon>
        <taxon>Pezizomycotina</taxon>
        <taxon>Eurotiomycetes</taxon>
        <taxon>Eurotiomycetidae</taxon>
        <taxon>Eurotiales</taxon>
        <taxon>Aspergillaceae</taxon>
        <taxon>Aspergillus</taxon>
        <taxon>Aspergillus subgen. Cremei</taxon>
    </lineage>
</organism>
<dbReference type="EMBL" id="KV878217">
    <property type="protein sequence ID" value="OJJ30199.1"/>
    <property type="molecule type" value="Genomic_DNA"/>
</dbReference>
<feature type="chain" id="PRO_5012702211" evidence="1">
    <location>
        <begin position="19"/>
        <end position="103"/>
    </location>
</feature>
<accession>A0A1L9R5J9</accession>
<proteinExistence type="predicted"/>
<dbReference type="RefSeq" id="XP_040683876.1">
    <property type="nucleotide sequence ID" value="XM_040831570.1"/>
</dbReference>
<evidence type="ECO:0000256" key="1">
    <source>
        <dbReference type="SAM" id="SignalP"/>
    </source>
</evidence>
<evidence type="ECO:0000313" key="3">
    <source>
        <dbReference type="Proteomes" id="UP000184383"/>
    </source>
</evidence>
<dbReference type="STRING" id="1073089.A0A1L9R5J9"/>
<name>A0A1L9R5J9_ASPWE</name>
<keyword evidence="1" id="KW-0732">Signal</keyword>
<dbReference type="VEuPathDB" id="FungiDB:ASPWEDRAFT_176870"/>
<sequence>MKFSSILTLFALVSTGFATHAADSKECTPSFDYCGSKLLSSKGWTEDELKESLKDTDLKDDSDALDDVKNVVFHCKNPGIVGHPKYCPDGCKEAATDGNGDKC</sequence>
<evidence type="ECO:0000313" key="2">
    <source>
        <dbReference type="EMBL" id="OJJ30199.1"/>
    </source>
</evidence>